<dbReference type="CDD" id="cd01949">
    <property type="entry name" value="GGDEF"/>
    <property type="match status" value="1"/>
</dbReference>
<dbReference type="NCBIfam" id="TIGR00229">
    <property type="entry name" value="sensory_box"/>
    <property type="match status" value="1"/>
</dbReference>
<dbReference type="FunFam" id="3.30.70.270:FF:000001">
    <property type="entry name" value="Diguanylate cyclase domain protein"/>
    <property type="match status" value="1"/>
</dbReference>
<dbReference type="Pfam" id="PF00563">
    <property type="entry name" value="EAL"/>
    <property type="match status" value="1"/>
</dbReference>
<dbReference type="PROSITE" id="PS50113">
    <property type="entry name" value="PAC"/>
    <property type="match status" value="1"/>
</dbReference>
<dbReference type="InterPro" id="IPR013767">
    <property type="entry name" value="PAS_fold"/>
</dbReference>
<feature type="domain" description="EAL" evidence="5">
    <location>
        <begin position="575"/>
        <end position="826"/>
    </location>
</feature>
<dbReference type="Pfam" id="PF00989">
    <property type="entry name" value="PAS"/>
    <property type="match status" value="1"/>
</dbReference>
<evidence type="ECO:0000259" key="5">
    <source>
        <dbReference type="PROSITE" id="PS50883"/>
    </source>
</evidence>
<dbReference type="Proteomes" id="UP000248857">
    <property type="component" value="Unassembled WGS sequence"/>
</dbReference>
<dbReference type="NCBIfam" id="TIGR00254">
    <property type="entry name" value="GGDEF"/>
    <property type="match status" value="1"/>
</dbReference>
<dbReference type="PROSITE" id="PS50046">
    <property type="entry name" value="PHYTOCHROME_2"/>
    <property type="match status" value="1"/>
</dbReference>
<dbReference type="SUPFAM" id="SSF55781">
    <property type="entry name" value="GAF domain-like"/>
    <property type="match status" value="1"/>
</dbReference>
<evidence type="ECO:0000259" key="2">
    <source>
        <dbReference type="PROSITE" id="PS50046"/>
    </source>
</evidence>
<dbReference type="GO" id="GO:0071111">
    <property type="term" value="F:cyclic-guanylate-specific phosphodiesterase activity"/>
    <property type="evidence" value="ECO:0007669"/>
    <property type="project" value="UniProtKB-EC"/>
</dbReference>
<dbReference type="InterPro" id="IPR029016">
    <property type="entry name" value="GAF-like_dom_sf"/>
</dbReference>
<feature type="domain" description="PAS" evidence="3">
    <location>
        <begin position="274"/>
        <end position="315"/>
    </location>
</feature>
<dbReference type="InterPro" id="IPR003018">
    <property type="entry name" value="GAF"/>
</dbReference>
<feature type="domain" description="GGDEF" evidence="6">
    <location>
        <begin position="431"/>
        <end position="564"/>
    </location>
</feature>
<dbReference type="PROSITE" id="PS50887">
    <property type="entry name" value="GGDEF"/>
    <property type="match status" value="1"/>
</dbReference>
<dbReference type="InterPro" id="IPR029787">
    <property type="entry name" value="Nucleotide_cyclase"/>
</dbReference>
<dbReference type="InterPro" id="IPR035965">
    <property type="entry name" value="PAS-like_dom_sf"/>
</dbReference>
<dbReference type="EC" id="3.1.4.52" evidence="7"/>
<dbReference type="SUPFAM" id="SSF55073">
    <property type="entry name" value="Nucleotide cyclase"/>
    <property type="match status" value="1"/>
</dbReference>
<keyword evidence="8" id="KW-1185">Reference proteome</keyword>
<dbReference type="AlphaFoldDB" id="A0A2W1JQ29"/>
<name>A0A2W1JQ29_9CYAN</name>
<dbReference type="Gene3D" id="3.30.450.20">
    <property type="entry name" value="PAS domain"/>
    <property type="match status" value="1"/>
</dbReference>
<gene>
    <name evidence="7" type="primary">pdeB_3</name>
    <name evidence="7" type="ORF">C1752_03821</name>
</gene>
<dbReference type="CDD" id="cd00130">
    <property type="entry name" value="PAS"/>
    <property type="match status" value="1"/>
</dbReference>
<evidence type="ECO:0000256" key="1">
    <source>
        <dbReference type="SAM" id="MobiDB-lite"/>
    </source>
</evidence>
<dbReference type="InterPro" id="IPR016132">
    <property type="entry name" value="Phyto_chromo_attachment"/>
</dbReference>
<reference evidence="7 8" key="1">
    <citation type="journal article" date="2018" name="Sci. Rep.">
        <title>A novel species of the marine cyanobacterium Acaryochloris with a unique pigment content and lifestyle.</title>
        <authorList>
            <person name="Partensky F."/>
            <person name="Six C."/>
            <person name="Ratin M."/>
            <person name="Garczarek L."/>
            <person name="Vaulot D."/>
            <person name="Probert I."/>
            <person name="Calteau A."/>
            <person name="Gourvil P."/>
            <person name="Marie D."/>
            <person name="Grebert T."/>
            <person name="Bouchier C."/>
            <person name="Le Panse S."/>
            <person name="Gachenot M."/>
            <person name="Rodriguez F."/>
            <person name="Garrido J.L."/>
        </authorList>
    </citation>
    <scope>NUCLEOTIDE SEQUENCE [LARGE SCALE GENOMIC DNA]</scope>
    <source>
        <strain evidence="7 8">RCC1774</strain>
    </source>
</reference>
<dbReference type="SMART" id="SM00065">
    <property type="entry name" value="GAF"/>
    <property type="match status" value="1"/>
</dbReference>
<dbReference type="Pfam" id="PF01590">
    <property type="entry name" value="GAF"/>
    <property type="match status" value="1"/>
</dbReference>
<dbReference type="PROSITE" id="PS50883">
    <property type="entry name" value="EAL"/>
    <property type="match status" value="1"/>
</dbReference>
<evidence type="ECO:0000313" key="8">
    <source>
        <dbReference type="Proteomes" id="UP000248857"/>
    </source>
</evidence>
<dbReference type="Gene3D" id="3.20.20.450">
    <property type="entry name" value="EAL domain"/>
    <property type="match status" value="1"/>
</dbReference>
<organism evidence="7 8">
    <name type="scientific">Acaryochloris thomasi RCC1774</name>
    <dbReference type="NCBI Taxonomy" id="1764569"/>
    <lineage>
        <taxon>Bacteria</taxon>
        <taxon>Bacillati</taxon>
        <taxon>Cyanobacteriota</taxon>
        <taxon>Cyanophyceae</taxon>
        <taxon>Acaryochloridales</taxon>
        <taxon>Acaryochloridaceae</taxon>
        <taxon>Acaryochloris</taxon>
        <taxon>Acaryochloris thomasi</taxon>
    </lineage>
</organism>
<dbReference type="InterPro" id="IPR000160">
    <property type="entry name" value="GGDEF_dom"/>
</dbReference>
<dbReference type="SUPFAM" id="SSF55785">
    <property type="entry name" value="PYP-like sensor domain (PAS domain)"/>
    <property type="match status" value="1"/>
</dbReference>
<dbReference type="InterPro" id="IPR035919">
    <property type="entry name" value="EAL_sf"/>
</dbReference>
<comment type="caution">
    <text evidence="7">The sequence shown here is derived from an EMBL/GenBank/DDBJ whole genome shotgun (WGS) entry which is preliminary data.</text>
</comment>
<dbReference type="PANTHER" id="PTHR44757">
    <property type="entry name" value="DIGUANYLATE CYCLASE DGCP"/>
    <property type="match status" value="1"/>
</dbReference>
<dbReference type="GO" id="GO:0006355">
    <property type="term" value="P:regulation of DNA-templated transcription"/>
    <property type="evidence" value="ECO:0007669"/>
    <property type="project" value="InterPro"/>
</dbReference>
<dbReference type="SMART" id="SM00267">
    <property type="entry name" value="GGDEF"/>
    <property type="match status" value="1"/>
</dbReference>
<feature type="compositionally biased region" description="Polar residues" evidence="1">
    <location>
        <begin position="1"/>
        <end position="10"/>
    </location>
</feature>
<dbReference type="PANTHER" id="PTHR44757:SF4">
    <property type="entry name" value="DIGUANYLATE CYCLASE DGCE-RELATED"/>
    <property type="match status" value="1"/>
</dbReference>
<dbReference type="RefSeq" id="WP_110987219.1">
    <property type="nucleotide sequence ID" value="NZ_CAWNWM010000011.1"/>
</dbReference>
<dbReference type="CDD" id="cd01948">
    <property type="entry name" value="EAL"/>
    <property type="match status" value="1"/>
</dbReference>
<dbReference type="InterPro" id="IPR052155">
    <property type="entry name" value="Biofilm_reg_signaling"/>
</dbReference>
<dbReference type="EMBL" id="PQWO01000011">
    <property type="protein sequence ID" value="PZD72234.1"/>
    <property type="molecule type" value="Genomic_DNA"/>
</dbReference>
<dbReference type="Pfam" id="PF00990">
    <property type="entry name" value="GGDEF"/>
    <property type="match status" value="1"/>
</dbReference>
<dbReference type="Gene3D" id="3.30.450.40">
    <property type="match status" value="1"/>
</dbReference>
<evidence type="ECO:0000259" key="6">
    <source>
        <dbReference type="PROSITE" id="PS50887"/>
    </source>
</evidence>
<feature type="domain" description="PAC" evidence="4">
    <location>
        <begin position="346"/>
        <end position="399"/>
    </location>
</feature>
<feature type="domain" description="Phytochrome chromophore attachment site" evidence="2">
    <location>
        <begin position="46"/>
        <end position="208"/>
    </location>
</feature>
<dbReference type="InterPro" id="IPR000014">
    <property type="entry name" value="PAS"/>
</dbReference>
<dbReference type="InterPro" id="IPR000700">
    <property type="entry name" value="PAS-assoc_C"/>
</dbReference>
<dbReference type="SMART" id="SM00091">
    <property type="entry name" value="PAS"/>
    <property type="match status" value="1"/>
</dbReference>
<evidence type="ECO:0000259" key="4">
    <source>
        <dbReference type="PROSITE" id="PS50113"/>
    </source>
</evidence>
<dbReference type="SMART" id="SM00052">
    <property type="entry name" value="EAL"/>
    <property type="match status" value="1"/>
</dbReference>
<proteinExistence type="predicted"/>
<dbReference type="SUPFAM" id="SSF141868">
    <property type="entry name" value="EAL domain-like"/>
    <property type="match status" value="1"/>
</dbReference>
<dbReference type="Gene3D" id="3.30.70.270">
    <property type="match status" value="1"/>
</dbReference>
<dbReference type="InterPro" id="IPR043128">
    <property type="entry name" value="Rev_trsase/Diguanyl_cyclase"/>
</dbReference>
<protein>
    <submittedName>
        <fullName evidence="7">Cyclic di-GMP phosphodiesterase PdeB</fullName>
        <ecNumber evidence="7">3.1.4.52</ecNumber>
    </submittedName>
</protein>
<feature type="region of interest" description="Disordered" evidence="1">
    <location>
        <begin position="1"/>
        <end position="24"/>
    </location>
</feature>
<dbReference type="OrthoDB" id="9813903at2"/>
<dbReference type="PROSITE" id="PS50112">
    <property type="entry name" value="PAS"/>
    <property type="match status" value="1"/>
</dbReference>
<evidence type="ECO:0000259" key="3">
    <source>
        <dbReference type="PROSITE" id="PS50112"/>
    </source>
</evidence>
<keyword evidence="7" id="KW-0378">Hydrolase</keyword>
<evidence type="ECO:0000313" key="7">
    <source>
        <dbReference type="EMBL" id="PZD72234.1"/>
    </source>
</evidence>
<accession>A0A2W1JQ29</accession>
<dbReference type="InterPro" id="IPR001633">
    <property type="entry name" value="EAL_dom"/>
</dbReference>
<sequence length="826" mass="92100">MSSNDSSSQAADHPKPLASDPPLTEISANRDALLAALTLRMRRSLSSSEILQATVTDLQHFFAAERVILCRFGADWRGMVVMESAGAGVPSLLGTEIDARSSSSDWIESYLKGAGQAIADLTVTSAENGDLSEDHRNFLTALQARSHLIMPVLQDHQQASTLGGWAASALQGRSQQAQLWGLLVVQHCSAPRQWQAAEMETLEQLSTLVAIAIRQGDLYSVAQAELIKRQRADAEKRRLKQVLQQRQQSQPALHDTLQQEIAQRHHLEAVLAHEQSLAQVTLQAVRDAVITVDLEGEIQTLNPAAERLTGWSTVEAQSHPLMTVFRVVDEVSRQPLISPLERPDAREYQLGLLLNQGGSEHLVDIVVMPIHNQDGQPLGTVVVFNDVTQSHQLEQDLSWHATHDSLTQLMNRRTFEQKLIETITRVKDTDQQSVLCCIDLDQFKVINDTCGHVAGDQLLKQVTNLLKQWTRSTDTLARLSGDEFGLLLHQCSLEQASQTADDLRERLQETPFKWQGQRFNVSASIGLVCIDADIHDAPMALSAADAACFAAKQKGRNNLHIYRSTDQELAQQRNERQWVARIHEALEKGRFRLYSQPIRPLIAAHPDIHCEVLLRLVESDGTLVLPMDFIPAAERYDLMPMIDRWVVETFCRHYQTRQSRAKNLRCLYNINLSGTSINSPQFLTFLQDQLARYQILPETICFEITETAAISDLDQAAQFIQSLRQLGCSFALDDFGRGMSSLAYLKNLPVDYLKIDGGFIKQLVSSHTDAAIVDCFNHLSHELGISTIAECVENDITLKRLKSMGVDYVQGFGIAKPLPLKFSCAA</sequence>